<evidence type="ECO:0000256" key="1">
    <source>
        <dbReference type="SAM" id="MobiDB-lite"/>
    </source>
</evidence>
<accession>A0ABQ9USC7</accession>
<feature type="transmembrane region" description="Helical" evidence="2">
    <location>
        <begin position="165"/>
        <end position="187"/>
    </location>
</feature>
<keyword evidence="2" id="KW-1133">Transmembrane helix</keyword>
<feature type="region of interest" description="Disordered" evidence="1">
    <location>
        <begin position="1"/>
        <end position="52"/>
    </location>
</feature>
<reference evidence="3 4" key="1">
    <citation type="submission" date="2023-05" db="EMBL/GenBank/DDBJ databases">
        <title>B98-5 Cell Line De Novo Hybrid Assembly: An Optical Mapping Approach.</title>
        <authorList>
            <person name="Kananen K."/>
            <person name="Auerbach J.A."/>
            <person name="Kautto E."/>
            <person name="Blachly J.S."/>
        </authorList>
    </citation>
    <scope>NUCLEOTIDE SEQUENCE [LARGE SCALE GENOMIC DNA]</scope>
    <source>
        <strain evidence="3">B95-8</strain>
        <tissue evidence="3">Cell line</tissue>
    </source>
</reference>
<evidence type="ECO:0000256" key="2">
    <source>
        <dbReference type="SAM" id="Phobius"/>
    </source>
</evidence>
<organism evidence="3 4">
    <name type="scientific">Saguinus oedipus</name>
    <name type="common">Cotton-top tamarin</name>
    <name type="synonym">Oedipomidas oedipus</name>
    <dbReference type="NCBI Taxonomy" id="9490"/>
    <lineage>
        <taxon>Eukaryota</taxon>
        <taxon>Metazoa</taxon>
        <taxon>Chordata</taxon>
        <taxon>Craniata</taxon>
        <taxon>Vertebrata</taxon>
        <taxon>Euteleostomi</taxon>
        <taxon>Mammalia</taxon>
        <taxon>Eutheria</taxon>
        <taxon>Euarchontoglires</taxon>
        <taxon>Primates</taxon>
        <taxon>Haplorrhini</taxon>
        <taxon>Platyrrhini</taxon>
        <taxon>Cebidae</taxon>
        <taxon>Callitrichinae</taxon>
        <taxon>Saguinus</taxon>
    </lineage>
</organism>
<evidence type="ECO:0000313" key="4">
    <source>
        <dbReference type="Proteomes" id="UP001266305"/>
    </source>
</evidence>
<sequence>MQQPPRQASRPPPHPGPAAAEIVGRRWTARPPEPRGLLKAPGGGGRFAQQLPPGMFADYVSAGEQGARGQRGGRAPGGLPPPRPLDNAVIAGLACLVAPERSGGPLGAPAAEVPGWTELPDPGLHGGHLAGPTSFWFEGRGLCCSVGLTLGMTSWPGGSSGLDPLLALLVVILLARLILWSCLGTYIDHRLVQQQPRRPKQD</sequence>
<keyword evidence="4" id="KW-1185">Reference proteome</keyword>
<keyword evidence="2" id="KW-0812">Transmembrane</keyword>
<proteinExistence type="predicted"/>
<keyword evidence="2" id="KW-0472">Membrane</keyword>
<dbReference type="EMBL" id="JASSZA010000010">
    <property type="protein sequence ID" value="KAK2099976.1"/>
    <property type="molecule type" value="Genomic_DNA"/>
</dbReference>
<dbReference type="Proteomes" id="UP001266305">
    <property type="component" value="Unassembled WGS sequence"/>
</dbReference>
<name>A0ABQ9USC7_SAGOE</name>
<protein>
    <submittedName>
        <fullName evidence="3">Uncharacterized protein</fullName>
    </submittedName>
</protein>
<comment type="caution">
    <text evidence="3">The sequence shown here is derived from an EMBL/GenBank/DDBJ whole genome shotgun (WGS) entry which is preliminary data.</text>
</comment>
<gene>
    <name evidence="3" type="ORF">P7K49_021324</name>
</gene>
<evidence type="ECO:0000313" key="3">
    <source>
        <dbReference type="EMBL" id="KAK2099976.1"/>
    </source>
</evidence>
<feature type="region of interest" description="Disordered" evidence="1">
    <location>
        <begin position="64"/>
        <end position="83"/>
    </location>
</feature>